<accession>A0A9P5N901</accession>
<dbReference type="Proteomes" id="UP000724874">
    <property type="component" value="Unassembled WGS sequence"/>
</dbReference>
<evidence type="ECO:0000313" key="1">
    <source>
        <dbReference type="EMBL" id="KAF8875670.1"/>
    </source>
</evidence>
<dbReference type="AlphaFoldDB" id="A0A9P5N901"/>
<keyword evidence="2" id="KW-1185">Reference proteome</keyword>
<name>A0A9P5N901_GYMJU</name>
<comment type="caution">
    <text evidence="1">The sequence shown here is derived from an EMBL/GenBank/DDBJ whole genome shotgun (WGS) entry which is preliminary data.</text>
</comment>
<dbReference type="InterPro" id="IPR040521">
    <property type="entry name" value="KDZ"/>
</dbReference>
<feature type="non-terminal residue" evidence="1">
    <location>
        <position position="52"/>
    </location>
</feature>
<protein>
    <submittedName>
        <fullName evidence="1">Uncharacterized protein</fullName>
    </submittedName>
</protein>
<evidence type="ECO:0000313" key="2">
    <source>
        <dbReference type="Proteomes" id="UP000724874"/>
    </source>
</evidence>
<dbReference type="EMBL" id="JADNYJ010000193">
    <property type="protein sequence ID" value="KAF8875670.1"/>
    <property type="molecule type" value="Genomic_DNA"/>
</dbReference>
<feature type="non-terminal residue" evidence="1">
    <location>
        <position position="1"/>
    </location>
</feature>
<proteinExistence type="predicted"/>
<dbReference type="Pfam" id="PF18758">
    <property type="entry name" value="KDZ"/>
    <property type="match status" value="1"/>
</dbReference>
<sequence>KLPTELTIEHAIGLFHVHGHKDVCFWCFATTFICHCGIILGEILESLWAALN</sequence>
<reference evidence="1" key="1">
    <citation type="submission" date="2020-11" db="EMBL/GenBank/DDBJ databases">
        <authorList>
            <consortium name="DOE Joint Genome Institute"/>
            <person name="Ahrendt S."/>
            <person name="Riley R."/>
            <person name="Andreopoulos W."/>
            <person name="LaButti K."/>
            <person name="Pangilinan J."/>
            <person name="Ruiz-duenas F.J."/>
            <person name="Barrasa J.M."/>
            <person name="Sanchez-Garcia M."/>
            <person name="Camarero S."/>
            <person name="Miyauchi S."/>
            <person name="Serrano A."/>
            <person name="Linde D."/>
            <person name="Babiker R."/>
            <person name="Drula E."/>
            <person name="Ayuso-Fernandez I."/>
            <person name="Pacheco R."/>
            <person name="Padilla G."/>
            <person name="Ferreira P."/>
            <person name="Barriuso J."/>
            <person name="Kellner H."/>
            <person name="Castanera R."/>
            <person name="Alfaro M."/>
            <person name="Ramirez L."/>
            <person name="Pisabarro A.G."/>
            <person name="Kuo A."/>
            <person name="Tritt A."/>
            <person name="Lipzen A."/>
            <person name="He G."/>
            <person name="Yan M."/>
            <person name="Ng V."/>
            <person name="Cullen D."/>
            <person name="Martin F."/>
            <person name="Rosso M.-N."/>
            <person name="Henrissat B."/>
            <person name="Hibbett D."/>
            <person name="Martinez A.T."/>
            <person name="Grigoriev I.V."/>
        </authorList>
    </citation>
    <scope>NUCLEOTIDE SEQUENCE</scope>
    <source>
        <strain evidence="1">AH 44721</strain>
    </source>
</reference>
<organism evidence="1 2">
    <name type="scientific">Gymnopilus junonius</name>
    <name type="common">Spectacular rustgill mushroom</name>
    <name type="synonym">Gymnopilus spectabilis subsp. junonius</name>
    <dbReference type="NCBI Taxonomy" id="109634"/>
    <lineage>
        <taxon>Eukaryota</taxon>
        <taxon>Fungi</taxon>
        <taxon>Dikarya</taxon>
        <taxon>Basidiomycota</taxon>
        <taxon>Agaricomycotina</taxon>
        <taxon>Agaricomycetes</taxon>
        <taxon>Agaricomycetidae</taxon>
        <taxon>Agaricales</taxon>
        <taxon>Agaricineae</taxon>
        <taxon>Hymenogastraceae</taxon>
        <taxon>Gymnopilus</taxon>
    </lineage>
</organism>
<dbReference type="OrthoDB" id="3222357at2759"/>
<gene>
    <name evidence="1" type="ORF">CPB84DRAFT_1632975</name>
</gene>